<dbReference type="AlphaFoldDB" id="A0A2I0USK1"/>
<reference evidence="2" key="1">
    <citation type="submission" date="2017-11" db="EMBL/GenBank/DDBJ databases">
        <authorList>
            <person name="Lima N.C."/>
            <person name="Parody-Merino A.M."/>
            <person name="Battley P.F."/>
            <person name="Fidler A.E."/>
            <person name="Prosdocimi F."/>
        </authorList>
    </citation>
    <scope>NUCLEOTIDE SEQUENCE [LARGE SCALE GENOMIC DNA]</scope>
</reference>
<name>A0A2I0USK1_LIMLA</name>
<reference evidence="2" key="2">
    <citation type="submission" date="2017-12" db="EMBL/GenBank/DDBJ databases">
        <title>Genome sequence of the Bar-tailed Godwit (Limosa lapponica baueri).</title>
        <authorList>
            <person name="Lima N.C.B."/>
            <person name="Parody-Merino A.M."/>
            <person name="Battley P.F."/>
            <person name="Fidler A.E."/>
            <person name="Prosdocimi F."/>
        </authorList>
    </citation>
    <scope>NUCLEOTIDE SEQUENCE [LARGE SCALE GENOMIC DNA]</scope>
</reference>
<evidence type="ECO:0000313" key="1">
    <source>
        <dbReference type="EMBL" id="PKU49008.1"/>
    </source>
</evidence>
<dbReference type="OrthoDB" id="419189at2759"/>
<organism evidence="1 2">
    <name type="scientific">Limosa lapponica baueri</name>
    <dbReference type="NCBI Taxonomy" id="1758121"/>
    <lineage>
        <taxon>Eukaryota</taxon>
        <taxon>Metazoa</taxon>
        <taxon>Chordata</taxon>
        <taxon>Craniata</taxon>
        <taxon>Vertebrata</taxon>
        <taxon>Euteleostomi</taxon>
        <taxon>Archelosauria</taxon>
        <taxon>Archosauria</taxon>
        <taxon>Dinosauria</taxon>
        <taxon>Saurischia</taxon>
        <taxon>Theropoda</taxon>
        <taxon>Coelurosauria</taxon>
        <taxon>Aves</taxon>
        <taxon>Neognathae</taxon>
        <taxon>Neoaves</taxon>
        <taxon>Charadriiformes</taxon>
        <taxon>Scolopacidae</taxon>
        <taxon>Limosa</taxon>
    </lineage>
</organism>
<dbReference type="EMBL" id="KZ505643">
    <property type="protein sequence ID" value="PKU49008.1"/>
    <property type="molecule type" value="Genomic_DNA"/>
</dbReference>
<gene>
    <name evidence="1" type="ORF">llap_661</name>
</gene>
<keyword evidence="2" id="KW-1185">Reference proteome</keyword>
<evidence type="ECO:0008006" key="3">
    <source>
        <dbReference type="Google" id="ProtNLM"/>
    </source>
</evidence>
<accession>A0A2I0USK1</accession>
<proteinExistence type="predicted"/>
<dbReference type="PRINTS" id="PR01345">
    <property type="entry name" value="CERVTRCPTASE"/>
</dbReference>
<dbReference type="PANTHER" id="PTHR33332">
    <property type="entry name" value="REVERSE TRANSCRIPTASE DOMAIN-CONTAINING PROTEIN"/>
    <property type="match status" value="1"/>
</dbReference>
<protein>
    <recommendedName>
        <fullName evidence="3">Rna-directed dna polymerase from mobile element jockey-like</fullName>
    </recommendedName>
</protein>
<evidence type="ECO:0000313" key="2">
    <source>
        <dbReference type="Proteomes" id="UP000233556"/>
    </source>
</evidence>
<sequence length="96" mass="10753">MKFTKGKCRVLHLGRNNPMHQYRLGADLLERSSAERDLGVQVDKKLTMSQQCALVAKKANGLLGCIKKSVASRSKEVNLLLYSALVRPHLEFCVQL</sequence>
<dbReference type="Proteomes" id="UP000233556">
    <property type="component" value="Unassembled WGS sequence"/>
</dbReference>